<organism evidence="1">
    <name type="scientific">hydrothermal vent metagenome</name>
    <dbReference type="NCBI Taxonomy" id="652676"/>
    <lineage>
        <taxon>unclassified sequences</taxon>
        <taxon>metagenomes</taxon>
        <taxon>ecological metagenomes</taxon>
    </lineage>
</organism>
<evidence type="ECO:0000313" key="1">
    <source>
        <dbReference type="EMBL" id="VAV92920.1"/>
    </source>
</evidence>
<dbReference type="AlphaFoldDB" id="A0A3B0RIK5"/>
<gene>
    <name evidence="1" type="ORF">MNBD_ACTINO01-1732</name>
</gene>
<dbReference type="EMBL" id="UOEI01000086">
    <property type="protein sequence ID" value="VAV92920.1"/>
    <property type="molecule type" value="Genomic_DNA"/>
</dbReference>
<accession>A0A3B0RIK5</accession>
<protein>
    <submittedName>
        <fullName evidence="1">Uncharacterized protein</fullName>
    </submittedName>
</protein>
<reference evidence="1" key="1">
    <citation type="submission" date="2018-06" db="EMBL/GenBank/DDBJ databases">
        <authorList>
            <person name="Zhirakovskaya E."/>
        </authorList>
    </citation>
    <scope>NUCLEOTIDE SEQUENCE</scope>
</reference>
<sequence length="187" mass="21117">MPVDLASTITYLKDHALEHGFHVHDERHFIETYTLRQSWEIDVHPADACTGPLDLHIAVDVEPRLLLQFEDALNETDDVPDDDNDTYTVTFFFNWSLPPLEQPPDLIMLSAELAGIGGIDLPIEVSSVESMGALSSSEDRRLSVVGVVKRSLVDLMFRQDSFCEVFDRVHEVSMHLVEHAGEWTDDV</sequence>
<name>A0A3B0RIK5_9ZZZZ</name>
<proteinExistence type="predicted"/>